<evidence type="ECO:0000256" key="3">
    <source>
        <dbReference type="ARBA" id="ARBA00022833"/>
    </source>
</evidence>
<keyword evidence="8" id="KW-1185">Reference proteome</keyword>
<dbReference type="InterPro" id="IPR010666">
    <property type="entry name" value="Znf_GRF"/>
</dbReference>
<gene>
    <name evidence="7" type="ORF">BDY17DRAFT_326101</name>
</gene>
<dbReference type="OrthoDB" id="430051at2759"/>
<dbReference type="EMBL" id="MU001638">
    <property type="protein sequence ID" value="KAF2481407.1"/>
    <property type="molecule type" value="Genomic_DNA"/>
</dbReference>
<organism evidence="7 8">
    <name type="scientific">Neohortaea acidophila</name>
    <dbReference type="NCBI Taxonomy" id="245834"/>
    <lineage>
        <taxon>Eukaryota</taxon>
        <taxon>Fungi</taxon>
        <taxon>Dikarya</taxon>
        <taxon>Ascomycota</taxon>
        <taxon>Pezizomycotina</taxon>
        <taxon>Dothideomycetes</taxon>
        <taxon>Dothideomycetidae</taxon>
        <taxon>Mycosphaerellales</taxon>
        <taxon>Teratosphaeriaceae</taxon>
        <taxon>Neohortaea</taxon>
    </lineage>
</organism>
<proteinExistence type="predicted"/>
<evidence type="ECO:0000256" key="4">
    <source>
        <dbReference type="PROSITE-ProRule" id="PRU01343"/>
    </source>
</evidence>
<reference evidence="7" key="1">
    <citation type="journal article" date="2020" name="Stud. Mycol.">
        <title>101 Dothideomycetes genomes: a test case for predicting lifestyles and emergence of pathogens.</title>
        <authorList>
            <person name="Haridas S."/>
            <person name="Albert R."/>
            <person name="Binder M."/>
            <person name="Bloem J."/>
            <person name="Labutti K."/>
            <person name="Salamov A."/>
            <person name="Andreopoulos B."/>
            <person name="Baker S."/>
            <person name="Barry K."/>
            <person name="Bills G."/>
            <person name="Bluhm B."/>
            <person name="Cannon C."/>
            <person name="Castanera R."/>
            <person name="Culley D."/>
            <person name="Daum C."/>
            <person name="Ezra D."/>
            <person name="Gonzalez J."/>
            <person name="Henrissat B."/>
            <person name="Kuo A."/>
            <person name="Liang C."/>
            <person name="Lipzen A."/>
            <person name="Lutzoni F."/>
            <person name="Magnuson J."/>
            <person name="Mondo S."/>
            <person name="Nolan M."/>
            <person name="Ohm R."/>
            <person name="Pangilinan J."/>
            <person name="Park H.-J."/>
            <person name="Ramirez L."/>
            <person name="Alfaro M."/>
            <person name="Sun H."/>
            <person name="Tritt A."/>
            <person name="Yoshinaga Y."/>
            <person name="Zwiers L.-H."/>
            <person name="Turgeon B."/>
            <person name="Goodwin S."/>
            <person name="Spatafora J."/>
            <person name="Crous P."/>
            <person name="Grigoriev I."/>
        </authorList>
    </citation>
    <scope>NUCLEOTIDE SEQUENCE</scope>
    <source>
        <strain evidence="7">CBS 113389</strain>
    </source>
</reference>
<evidence type="ECO:0000256" key="1">
    <source>
        <dbReference type="ARBA" id="ARBA00022723"/>
    </source>
</evidence>
<evidence type="ECO:0000256" key="2">
    <source>
        <dbReference type="ARBA" id="ARBA00022771"/>
    </source>
</evidence>
<evidence type="ECO:0000313" key="7">
    <source>
        <dbReference type="EMBL" id="KAF2481407.1"/>
    </source>
</evidence>
<keyword evidence="2 4" id="KW-0863">Zinc-finger</keyword>
<keyword evidence="3" id="KW-0862">Zinc</keyword>
<feature type="region of interest" description="Disordered" evidence="5">
    <location>
        <begin position="209"/>
        <end position="256"/>
    </location>
</feature>
<feature type="domain" description="GRF-type" evidence="6">
    <location>
        <begin position="33"/>
        <end position="77"/>
    </location>
</feature>
<name>A0A6A6PQ93_9PEZI</name>
<dbReference type="PROSITE" id="PS51999">
    <property type="entry name" value="ZF_GRF"/>
    <property type="match status" value="1"/>
</dbReference>
<evidence type="ECO:0000256" key="5">
    <source>
        <dbReference type="SAM" id="MobiDB-lite"/>
    </source>
</evidence>
<feature type="region of interest" description="Disordered" evidence="5">
    <location>
        <begin position="84"/>
        <end position="194"/>
    </location>
</feature>
<feature type="compositionally biased region" description="Polar residues" evidence="5">
    <location>
        <begin position="230"/>
        <end position="242"/>
    </location>
</feature>
<dbReference type="Proteomes" id="UP000799767">
    <property type="component" value="Unassembled WGS sequence"/>
</dbReference>
<feature type="compositionally biased region" description="Polar residues" evidence="5">
    <location>
        <begin position="135"/>
        <end position="151"/>
    </location>
</feature>
<dbReference type="GeneID" id="54478459"/>
<feature type="compositionally biased region" description="Basic residues" evidence="5">
    <location>
        <begin position="1"/>
        <end position="15"/>
    </location>
</feature>
<evidence type="ECO:0000313" key="8">
    <source>
        <dbReference type="Proteomes" id="UP000799767"/>
    </source>
</evidence>
<sequence>MFRGKSRGRGGRGRGGRQSTQPRGLFADGIWHCDCSPRLPAEHFKVKKEGQNQGRWFYTCQKADPDRCGFFLWNEDAQVREEGAVLGGRRSEPRAQAGWTAGREAEERSSALPPGRGLFQRMDGNSDDDDDNDSTASPSLSPSNRASTANKRSAHEAGMHEYGSADVDDEDQDHRRHSARPSDPMTPHKMQKTGVYATPATTARRALPWMEQSSSVEPQIKNEPGYFDTPSKQPVASSSTAHLRTVGPQTPAPLPTPDVAATPSLSTRHKDALVNPADDASSLTAEVLSALSATHVPSDTLSNLRSILTKHDLRNQGIKKGRDISRLALKAKDAKITELQARIASLEADRDVERWLGKTKKWDSARSGTYEE</sequence>
<keyword evidence="1" id="KW-0479">Metal-binding</keyword>
<dbReference type="Pfam" id="PF06839">
    <property type="entry name" value="Zn_ribbon_GRF"/>
    <property type="match status" value="1"/>
</dbReference>
<feature type="compositionally biased region" description="Basic and acidic residues" evidence="5">
    <location>
        <begin position="84"/>
        <end position="93"/>
    </location>
</feature>
<protein>
    <recommendedName>
        <fullName evidence="6">GRF-type domain-containing protein</fullName>
    </recommendedName>
</protein>
<evidence type="ECO:0000259" key="6">
    <source>
        <dbReference type="PROSITE" id="PS51999"/>
    </source>
</evidence>
<dbReference type="RefSeq" id="XP_033587977.1">
    <property type="nucleotide sequence ID" value="XM_033737457.1"/>
</dbReference>
<dbReference type="GO" id="GO:0008270">
    <property type="term" value="F:zinc ion binding"/>
    <property type="evidence" value="ECO:0007669"/>
    <property type="project" value="UniProtKB-KW"/>
</dbReference>
<dbReference type="AlphaFoldDB" id="A0A6A6PQ93"/>
<feature type="region of interest" description="Disordered" evidence="5">
    <location>
        <begin position="1"/>
        <end position="24"/>
    </location>
</feature>
<accession>A0A6A6PQ93</accession>